<reference evidence="1 2" key="1">
    <citation type="submission" date="2021-03" db="EMBL/GenBank/DDBJ databases">
        <title>Actinomadura violae sp. nov., isolated from lichen in Thailand.</title>
        <authorList>
            <person name="Kanchanasin P."/>
            <person name="Saeng-In P."/>
            <person name="Phongsopitanun W."/>
            <person name="Yuki M."/>
            <person name="Kudo T."/>
            <person name="Ohkuma M."/>
            <person name="Tanasupawat S."/>
        </authorList>
    </citation>
    <scope>NUCLEOTIDE SEQUENCE [LARGE SCALE GENOMIC DNA]</scope>
    <source>
        <strain evidence="1 2">LCR2-06</strain>
    </source>
</reference>
<evidence type="ECO:0000313" key="1">
    <source>
        <dbReference type="EMBL" id="MBO2461676.1"/>
    </source>
</evidence>
<dbReference type="EMBL" id="JAGEPF010000018">
    <property type="protein sequence ID" value="MBO2461676.1"/>
    <property type="molecule type" value="Genomic_DNA"/>
</dbReference>
<dbReference type="RefSeq" id="WP_208245114.1">
    <property type="nucleotide sequence ID" value="NZ_JAGEPF010000018.1"/>
</dbReference>
<name>A0ABS3RYF7_9ACTN</name>
<keyword evidence="2" id="KW-1185">Reference proteome</keyword>
<protein>
    <recommendedName>
        <fullName evidence="3">Phage head morphogenesis domain-containing protein</fullName>
    </recommendedName>
</protein>
<evidence type="ECO:0008006" key="3">
    <source>
        <dbReference type="Google" id="ProtNLM"/>
    </source>
</evidence>
<sequence length="190" mass="21097">MGVTRVELDRDLDQKVAMRIGLPAAGRLAERVQRAAQRLAPPGKLWVTAHDERVRYSHRETDAQMIPANLRYKLPAVVYVRKGRDEHGKARNPEGGWKPVPGRHDLARFPRDPELPIEQRANCRCASFELPGALARTIFTTPAVLRGAAAVAQVYTRFPRAAESETGTSRDRGAHFMAGALREAAAGMRR</sequence>
<gene>
    <name evidence="1" type="ORF">J4709_29315</name>
</gene>
<comment type="caution">
    <text evidence="1">The sequence shown here is derived from an EMBL/GenBank/DDBJ whole genome shotgun (WGS) entry which is preliminary data.</text>
</comment>
<proteinExistence type="predicted"/>
<organism evidence="1 2">
    <name type="scientific">Actinomadura violacea</name>
    <dbReference type="NCBI Taxonomy" id="2819934"/>
    <lineage>
        <taxon>Bacteria</taxon>
        <taxon>Bacillati</taxon>
        <taxon>Actinomycetota</taxon>
        <taxon>Actinomycetes</taxon>
        <taxon>Streptosporangiales</taxon>
        <taxon>Thermomonosporaceae</taxon>
        <taxon>Actinomadura</taxon>
    </lineage>
</organism>
<accession>A0ABS3RYF7</accession>
<evidence type="ECO:0000313" key="2">
    <source>
        <dbReference type="Proteomes" id="UP000680206"/>
    </source>
</evidence>
<dbReference type="Proteomes" id="UP000680206">
    <property type="component" value="Unassembled WGS sequence"/>
</dbReference>